<sequence length="156" mass="18165">MGLPVLFGWGKKGKQVGYIGIDKCPNCKNYVHLYLYEYASVFRLYFIPVLKWNKKLYLVCSKCDAAWELNGEIKDELIEESLTSLPMETTTLLWNKIGKVIDENLDILMKKYPEDFISPMVEMCIAKLCDEVSDIASIRKMSLKYLEMIFDEDKPR</sequence>
<name>A0A9D1GAE9_9FIRM</name>
<evidence type="ECO:0000259" key="1">
    <source>
        <dbReference type="Pfam" id="PF17032"/>
    </source>
</evidence>
<accession>A0A9D1GAE9</accession>
<gene>
    <name evidence="2" type="ORF">IAB59_01620</name>
</gene>
<protein>
    <submittedName>
        <fullName evidence="2">Zinc-ribbon domain-containing protein</fullName>
    </submittedName>
</protein>
<dbReference type="Pfam" id="PF17032">
    <property type="entry name" value="Zn_ribbon_15"/>
    <property type="match status" value="1"/>
</dbReference>
<feature type="domain" description="Zinc-ribbon 15" evidence="1">
    <location>
        <begin position="23"/>
        <end position="71"/>
    </location>
</feature>
<reference evidence="2" key="2">
    <citation type="journal article" date="2021" name="PeerJ">
        <title>Extensive microbial diversity within the chicken gut microbiome revealed by metagenomics and culture.</title>
        <authorList>
            <person name="Gilroy R."/>
            <person name="Ravi A."/>
            <person name="Getino M."/>
            <person name="Pursley I."/>
            <person name="Horton D.L."/>
            <person name="Alikhan N.F."/>
            <person name="Baker D."/>
            <person name="Gharbi K."/>
            <person name="Hall N."/>
            <person name="Watson M."/>
            <person name="Adriaenssens E.M."/>
            <person name="Foster-Nyarko E."/>
            <person name="Jarju S."/>
            <person name="Secka A."/>
            <person name="Antonio M."/>
            <person name="Oren A."/>
            <person name="Chaudhuri R.R."/>
            <person name="La Ragione R."/>
            <person name="Hildebrand F."/>
            <person name="Pallen M.J."/>
        </authorList>
    </citation>
    <scope>NUCLEOTIDE SEQUENCE</scope>
    <source>
        <strain evidence="2">CHK195-26880</strain>
    </source>
</reference>
<proteinExistence type="predicted"/>
<reference evidence="2" key="1">
    <citation type="submission" date="2020-10" db="EMBL/GenBank/DDBJ databases">
        <authorList>
            <person name="Gilroy R."/>
        </authorList>
    </citation>
    <scope>NUCLEOTIDE SEQUENCE</scope>
    <source>
        <strain evidence="2">CHK195-26880</strain>
    </source>
</reference>
<evidence type="ECO:0000313" key="2">
    <source>
        <dbReference type="EMBL" id="HIT37163.1"/>
    </source>
</evidence>
<dbReference type="InterPro" id="IPR031493">
    <property type="entry name" value="Zinc_ribbon_15"/>
</dbReference>
<dbReference type="EMBL" id="DVKQ01000017">
    <property type="protein sequence ID" value="HIT37163.1"/>
    <property type="molecule type" value="Genomic_DNA"/>
</dbReference>
<comment type="caution">
    <text evidence="2">The sequence shown here is derived from an EMBL/GenBank/DDBJ whole genome shotgun (WGS) entry which is preliminary data.</text>
</comment>
<dbReference type="Proteomes" id="UP000886833">
    <property type="component" value="Unassembled WGS sequence"/>
</dbReference>
<dbReference type="AlphaFoldDB" id="A0A9D1GAE9"/>
<organism evidence="2 3">
    <name type="scientific">Candidatus Onthousia faecipullorum</name>
    <dbReference type="NCBI Taxonomy" id="2840887"/>
    <lineage>
        <taxon>Bacteria</taxon>
        <taxon>Bacillati</taxon>
        <taxon>Bacillota</taxon>
        <taxon>Bacilli</taxon>
        <taxon>Candidatus Onthousia</taxon>
    </lineage>
</organism>
<evidence type="ECO:0000313" key="3">
    <source>
        <dbReference type="Proteomes" id="UP000886833"/>
    </source>
</evidence>